<comment type="caution">
    <text evidence="1">The sequence shown here is derived from an EMBL/GenBank/DDBJ whole genome shotgun (WGS) entry which is preliminary data.</text>
</comment>
<name>A0A017TI55_9BACT</name>
<keyword evidence="2" id="KW-1185">Reference proteome</keyword>
<dbReference type="STRING" id="1192034.CAP_0047"/>
<proteinExistence type="predicted"/>
<accession>A0A017TI55</accession>
<sequence>MNSTRSPSAAWRSRSRAALPPLLLAALVSLGGLTACSTNLPPRTALEDEFSALLPEGAHLGRADVTTPPSADAWRSARERLHALRAEAQGLSARTLRVRFMLREPRSGRVLEARGAVAINPMLDPDSAGQTPGALRMILLGPGGTTALDLWTRGNAYRFALPALDLLLRGDATAETERPRGLPVDFLRWWLLRPASGDLVWYERAGATDVYVLRDGDATIELLARQGGAIAARRSTFRKVGAQHLRDEEIVIADRMGCGTVRYGQSSTGLLATIHCEDEARTAPNPRAFEDPDAQPTAP</sequence>
<reference evidence="1 2" key="1">
    <citation type="submission" date="2013-05" db="EMBL/GenBank/DDBJ databases">
        <title>Genome assembly of Chondromyces apiculatus DSM 436.</title>
        <authorList>
            <person name="Sharma G."/>
            <person name="Khatri I."/>
            <person name="Kaur C."/>
            <person name="Mayilraj S."/>
            <person name="Subramanian S."/>
        </authorList>
    </citation>
    <scope>NUCLEOTIDE SEQUENCE [LARGE SCALE GENOMIC DNA]</scope>
    <source>
        <strain evidence="1 2">DSM 436</strain>
    </source>
</reference>
<dbReference type="OrthoDB" id="5514813at2"/>
<dbReference type="AlphaFoldDB" id="A0A017TI55"/>
<dbReference type="EMBL" id="ASRX01000001">
    <property type="protein sequence ID" value="EYF08963.1"/>
    <property type="molecule type" value="Genomic_DNA"/>
</dbReference>
<protein>
    <submittedName>
        <fullName evidence="1">Uncharacterized protein</fullName>
    </submittedName>
</protein>
<evidence type="ECO:0000313" key="2">
    <source>
        <dbReference type="Proteomes" id="UP000019678"/>
    </source>
</evidence>
<dbReference type="RefSeq" id="WP_052373868.1">
    <property type="nucleotide sequence ID" value="NZ_ASRX01000001.1"/>
</dbReference>
<dbReference type="Proteomes" id="UP000019678">
    <property type="component" value="Unassembled WGS sequence"/>
</dbReference>
<gene>
    <name evidence="1" type="ORF">CAP_0047</name>
</gene>
<organism evidence="1 2">
    <name type="scientific">Chondromyces apiculatus DSM 436</name>
    <dbReference type="NCBI Taxonomy" id="1192034"/>
    <lineage>
        <taxon>Bacteria</taxon>
        <taxon>Pseudomonadati</taxon>
        <taxon>Myxococcota</taxon>
        <taxon>Polyangia</taxon>
        <taxon>Polyangiales</taxon>
        <taxon>Polyangiaceae</taxon>
        <taxon>Chondromyces</taxon>
    </lineage>
</organism>
<evidence type="ECO:0000313" key="1">
    <source>
        <dbReference type="EMBL" id="EYF08963.1"/>
    </source>
</evidence>